<name>A0ABT3F932_9PSED</name>
<dbReference type="PROSITE" id="PS51257">
    <property type="entry name" value="PROKAR_LIPOPROTEIN"/>
    <property type="match status" value="1"/>
</dbReference>
<accession>A0ABT3F932</accession>
<evidence type="ECO:0000313" key="1">
    <source>
        <dbReference type="EMBL" id="MCW1245547.1"/>
    </source>
</evidence>
<proteinExistence type="predicted"/>
<reference evidence="1" key="1">
    <citation type="submission" date="2022-07" db="EMBL/GenBank/DDBJ databases">
        <title>Pseudomonas agronomica sp. nov.: a novel bacterium with biotechnological application in the synthesis of biofertilizers from valorized agricultural residues.</title>
        <authorList>
            <person name="Robas M."/>
            <person name="Fernandez V.M."/>
            <person name="Luna L."/>
            <person name="Provanza A."/>
            <person name="Jimenez P.A."/>
        </authorList>
    </citation>
    <scope>NUCLEOTIDE SEQUENCE</scope>
    <source>
        <strain evidence="1">SAICEU22T</strain>
    </source>
</reference>
<keyword evidence="2" id="KW-1185">Reference proteome</keyword>
<dbReference type="EMBL" id="JAOSHO010000171">
    <property type="protein sequence ID" value="MCW1245547.1"/>
    <property type="molecule type" value="Genomic_DNA"/>
</dbReference>
<sequence>MRKMLVFTLFLLAGCSHTPEETDINGIWINQAAIDAAAQGQSLRKTFATHGSNLEWDFDTRTAKAQVTSGFEIGEGQLLQKSPDTWIVDYNGYGTDELRFDGKQLIQLAKEHAPQQVFSRPAQAAKTDPRHTFRHALNSAYMGGQWKIVDGQGTGNIVVFTADGRVSGLSKTDRYELCLDGDCASQGAGNDTLYLGTEDLGDSWIFVRKGKQLEILQAINLSRPDGVPQLTPGLRRWLLEKQ</sequence>
<evidence type="ECO:0008006" key="3">
    <source>
        <dbReference type="Google" id="ProtNLM"/>
    </source>
</evidence>
<organism evidence="1 2">
    <name type="scientific">Pseudomonas agronomica</name>
    <dbReference type="NCBI Taxonomy" id="2979328"/>
    <lineage>
        <taxon>Bacteria</taxon>
        <taxon>Pseudomonadati</taxon>
        <taxon>Pseudomonadota</taxon>
        <taxon>Gammaproteobacteria</taxon>
        <taxon>Pseudomonadales</taxon>
        <taxon>Pseudomonadaceae</taxon>
        <taxon>Pseudomonas</taxon>
    </lineage>
</organism>
<dbReference type="Proteomes" id="UP001061999">
    <property type="component" value="Unassembled WGS sequence"/>
</dbReference>
<gene>
    <name evidence="1" type="ORF">OC610_14105</name>
</gene>
<dbReference type="RefSeq" id="WP_264428471.1">
    <property type="nucleotide sequence ID" value="NZ_JAOSHO010000171.1"/>
</dbReference>
<evidence type="ECO:0000313" key="2">
    <source>
        <dbReference type="Proteomes" id="UP001061999"/>
    </source>
</evidence>
<comment type="caution">
    <text evidence="1">The sequence shown here is derived from an EMBL/GenBank/DDBJ whole genome shotgun (WGS) entry which is preliminary data.</text>
</comment>
<protein>
    <recommendedName>
        <fullName evidence="3">Lipoprotein</fullName>
    </recommendedName>
</protein>